<organism evidence="1 2">
    <name type="scientific">Meloidogyne enterolobii</name>
    <name type="common">Root-knot nematode worm</name>
    <name type="synonym">Meloidogyne mayaguensis</name>
    <dbReference type="NCBI Taxonomy" id="390850"/>
    <lineage>
        <taxon>Eukaryota</taxon>
        <taxon>Metazoa</taxon>
        <taxon>Ecdysozoa</taxon>
        <taxon>Nematoda</taxon>
        <taxon>Chromadorea</taxon>
        <taxon>Rhabditida</taxon>
        <taxon>Tylenchina</taxon>
        <taxon>Tylenchomorpha</taxon>
        <taxon>Tylenchoidea</taxon>
        <taxon>Meloidogynidae</taxon>
        <taxon>Meloidogyninae</taxon>
        <taxon>Meloidogyne</taxon>
    </lineage>
</organism>
<name>A0A6V7UAD5_MELEN</name>
<proteinExistence type="predicted"/>
<dbReference type="Proteomes" id="UP000580250">
    <property type="component" value="Unassembled WGS sequence"/>
</dbReference>
<dbReference type="EMBL" id="CAJEWN010000048">
    <property type="protein sequence ID" value="CAD2151372.1"/>
    <property type="molecule type" value="Genomic_DNA"/>
</dbReference>
<protein>
    <submittedName>
        <fullName evidence="1">Uncharacterized protein</fullName>
    </submittedName>
</protein>
<evidence type="ECO:0000313" key="2">
    <source>
        <dbReference type="Proteomes" id="UP000580250"/>
    </source>
</evidence>
<gene>
    <name evidence="1" type="ORF">MENT_LOCUS10367</name>
</gene>
<evidence type="ECO:0000313" key="1">
    <source>
        <dbReference type="EMBL" id="CAD2151372.1"/>
    </source>
</evidence>
<accession>A0A6V7UAD5</accession>
<sequence length="53" mass="6391">MELIIMKQYPNSTANFTGQQTNADFDYFFRLKTFFIYFLFLLKDKCLKVCSFV</sequence>
<reference evidence="1 2" key="1">
    <citation type="submission" date="2020-08" db="EMBL/GenBank/DDBJ databases">
        <authorList>
            <person name="Koutsovoulos G."/>
            <person name="Danchin GJ E."/>
        </authorList>
    </citation>
    <scope>NUCLEOTIDE SEQUENCE [LARGE SCALE GENOMIC DNA]</scope>
</reference>
<dbReference type="AlphaFoldDB" id="A0A6V7UAD5"/>
<comment type="caution">
    <text evidence="1">The sequence shown here is derived from an EMBL/GenBank/DDBJ whole genome shotgun (WGS) entry which is preliminary data.</text>
</comment>